<keyword evidence="1" id="KW-1133">Transmembrane helix</keyword>
<keyword evidence="1" id="KW-0472">Membrane</keyword>
<keyword evidence="1" id="KW-0812">Transmembrane</keyword>
<evidence type="ECO:0000256" key="1">
    <source>
        <dbReference type="SAM" id="Phobius"/>
    </source>
</evidence>
<gene>
    <name evidence="2" type="ORF">SAMD00020551_0339</name>
</gene>
<dbReference type="Gene3D" id="1.10.1760.20">
    <property type="match status" value="1"/>
</dbReference>
<comment type="caution">
    <text evidence="2">The sequence shown here is derived from an EMBL/GenBank/DDBJ whole genome shotgun (WGS) entry which is preliminary data.</text>
</comment>
<dbReference type="GO" id="GO:0022857">
    <property type="term" value="F:transmembrane transporter activity"/>
    <property type="evidence" value="ECO:0007669"/>
    <property type="project" value="InterPro"/>
</dbReference>
<proteinExistence type="predicted"/>
<dbReference type="Proteomes" id="UP000031014">
    <property type="component" value="Unassembled WGS sequence"/>
</dbReference>
<sequence>MAMFIALSAVGASIKIPAVIGSVALDSFPALLAAGLLGGPAGAAAGGLGHLLSAIIGGMPLGPLHLLVAGEMALLAYLFALLYKNGKRWSAGVLFIMGNSFAAPLPFIFLMGKSFYLAIVPSLFAGSLLNTLLALIVLPRIVKLLEHSLPLSRET</sequence>
<feature type="transmembrane region" description="Helical" evidence="1">
    <location>
        <begin position="116"/>
        <end position="142"/>
    </location>
</feature>
<dbReference type="STRING" id="1321606.SAMD00020551_0339"/>
<evidence type="ECO:0000313" key="3">
    <source>
        <dbReference type="Proteomes" id="UP000031014"/>
    </source>
</evidence>
<feature type="transmembrane region" description="Helical" evidence="1">
    <location>
        <begin position="31"/>
        <end position="52"/>
    </location>
</feature>
<protein>
    <submittedName>
        <fullName evidence="2">Substrate-specific component CblT of predicted B12-regulated ECF transporter for dimethylbenzimidazole</fullName>
    </submittedName>
</protein>
<organism evidence="2 3">
    <name type="scientific">Mesobacillus selenatarsenatis (strain DSM 18680 / JCM 14380 / FERM P-15431 / SF-1)</name>
    <dbReference type="NCBI Taxonomy" id="1321606"/>
    <lineage>
        <taxon>Bacteria</taxon>
        <taxon>Bacillati</taxon>
        <taxon>Bacillota</taxon>
        <taxon>Bacilli</taxon>
        <taxon>Bacillales</taxon>
        <taxon>Bacillaceae</taxon>
        <taxon>Mesobacillus</taxon>
    </lineage>
</organism>
<name>A0A0A8WX58_MESS1</name>
<dbReference type="Pfam" id="PF12822">
    <property type="entry name" value="ECF_trnsprt"/>
    <property type="match status" value="1"/>
</dbReference>
<feature type="transmembrane region" description="Helical" evidence="1">
    <location>
        <begin position="64"/>
        <end position="83"/>
    </location>
</feature>
<feature type="transmembrane region" description="Helical" evidence="1">
    <location>
        <begin position="89"/>
        <end position="109"/>
    </location>
</feature>
<reference evidence="2 3" key="1">
    <citation type="submission" date="2013-06" db="EMBL/GenBank/DDBJ databases">
        <title>Whole genome shotgun sequence of Bacillus selenatarsenatis SF-1.</title>
        <authorList>
            <person name="Kuroda M."/>
            <person name="Sei K."/>
            <person name="Yamashita M."/>
            <person name="Ike M."/>
        </authorList>
    </citation>
    <scope>NUCLEOTIDE SEQUENCE [LARGE SCALE GENOMIC DNA]</scope>
    <source>
        <strain evidence="2 3">SF-1</strain>
    </source>
</reference>
<dbReference type="EMBL" id="BASE01000008">
    <property type="protein sequence ID" value="GAM12208.1"/>
    <property type="molecule type" value="Genomic_DNA"/>
</dbReference>
<keyword evidence="3" id="KW-1185">Reference proteome</keyword>
<evidence type="ECO:0000313" key="2">
    <source>
        <dbReference type="EMBL" id="GAM12208.1"/>
    </source>
</evidence>
<dbReference type="AlphaFoldDB" id="A0A0A8WX58"/>
<accession>A0A0A8WX58</accession>
<dbReference type="InterPro" id="IPR024529">
    <property type="entry name" value="ECF_trnsprt_substrate-spec"/>
</dbReference>